<dbReference type="InterPro" id="IPR035944">
    <property type="entry name" value="YfbM-like_sf"/>
</dbReference>
<accession>A0A6L5QJK6</accession>
<dbReference type="Proteomes" id="UP000481037">
    <property type="component" value="Unassembled WGS sequence"/>
</dbReference>
<dbReference type="AlphaFoldDB" id="A0A6L5QJK6"/>
<name>A0A6L5QJK6_9BURK</name>
<organism evidence="1 2">
    <name type="scientific">Duganella alba</name>
    <dbReference type="NCBI Taxonomy" id="2666081"/>
    <lineage>
        <taxon>Bacteria</taxon>
        <taxon>Pseudomonadati</taxon>
        <taxon>Pseudomonadota</taxon>
        <taxon>Betaproteobacteria</taxon>
        <taxon>Burkholderiales</taxon>
        <taxon>Oxalobacteraceae</taxon>
        <taxon>Telluria group</taxon>
        <taxon>Duganella</taxon>
    </lineage>
</organism>
<sequence length="167" mass="18414">MGMCAYFVPVTGEQIALFTEEPEEPDELIAFLFPNDLDQEPEGRIDADKAWHAIHFLLNGSAMPEETDPAPAIFGGEPIGEELDYGPARVLQPAEVQALAATLAGIDAAQLRARYVPEQLTEADIYPSMWDRNDDTDLDYVIENYLRMAAFYSGAAERGDGVLLYIA</sequence>
<evidence type="ECO:0000313" key="2">
    <source>
        <dbReference type="Proteomes" id="UP000481037"/>
    </source>
</evidence>
<dbReference type="Pfam" id="PF08974">
    <property type="entry name" value="DUF1877"/>
    <property type="match status" value="1"/>
</dbReference>
<keyword evidence="2" id="KW-1185">Reference proteome</keyword>
<gene>
    <name evidence="1" type="ORF">GJ697_18565</name>
</gene>
<comment type="caution">
    <text evidence="1">The sequence shown here is derived from an EMBL/GenBank/DDBJ whole genome shotgun (WGS) entry which is preliminary data.</text>
</comment>
<dbReference type="InterPro" id="IPR015068">
    <property type="entry name" value="DUF1877"/>
</dbReference>
<proteinExistence type="predicted"/>
<dbReference type="SUPFAM" id="SSF111069">
    <property type="entry name" value="Hypothetical protein yfbM"/>
    <property type="match status" value="1"/>
</dbReference>
<dbReference type="EMBL" id="WKJM01000016">
    <property type="protein sequence ID" value="MRX09845.1"/>
    <property type="molecule type" value="Genomic_DNA"/>
</dbReference>
<evidence type="ECO:0000313" key="1">
    <source>
        <dbReference type="EMBL" id="MRX09845.1"/>
    </source>
</evidence>
<dbReference type="Gene3D" id="3.40.1760.10">
    <property type="entry name" value="YfbM-like super family"/>
    <property type="match status" value="1"/>
</dbReference>
<protein>
    <submittedName>
        <fullName evidence="1">DUF1877 family protein</fullName>
    </submittedName>
</protein>
<reference evidence="1 2" key="1">
    <citation type="submission" date="2019-11" db="EMBL/GenBank/DDBJ databases">
        <title>Novel species isolated from a subtropical stream in China.</title>
        <authorList>
            <person name="Lu H."/>
        </authorList>
    </citation>
    <scope>NUCLEOTIDE SEQUENCE [LARGE SCALE GENOMIC DNA]</scope>
    <source>
        <strain evidence="1 2">FT25W</strain>
    </source>
</reference>